<protein>
    <submittedName>
        <fullName evidence="8">Rap-GAP domain-containing protein</fullName>
    </submittedName>
</protein>
<sequence>MRKAGLMVPTLYRIIIRLSDVCSSWPGSSIYSGGKIPVKELLDLIIPELQQNCLRLALPVPRTEEMLLRLDEQSIYIRYKVGILYCKAGQCTEEQLYNNEYSGPAFEEFLDILGQRVRLKGFDKYKGGLDNKGDSTGMYSLYTMYQQYEIMFHVSTMLPFTASNRQQLSRKRHIGNDIVTIIFQDPGALPFNPRTMRSHFQHVFIIVRVSNPSTDNVRYRCGFANNQSLFYFNLLAYTKTYFRVAVSRCKGVAAFGPPIAHNTYFPKSREFREFLLTKIINAENAVHKSAKFEEMAARTRRELMRELSEHHVTSQSLEGTSVKIANKILGPKRKDRPKPKVFLDSCIRGAVTWDVQVLTEVEDFSLCRPIECYLGISMDYLVLIEHSSKNVLFCTPTHSVIGWTSHGNSVKLYYDHADVIILRTLDDDDGLVMNEIIRRLQFVSKGCETVGMILRRNPGEPLCVRIQHEGIVSEVDMYSCAWQAGLRQGSRIVEICKVSVSSLNYEKILELLNISSTIRLLVIPSLEDGSPRRGCEDPYCSAILGDQTSYVTNWNDQPLALPQHPPGRIPPSYDKILTSRSADSENVFPPGQKSSFDLRDHGYESASNSFSIKSFEDVQTR</sequence>
<dbReference type="Gene3D" id="3.40.50.11210">
    <property type="entry name" value="Rap/Ran-GAP"/>
    <property type="match status" value="1"/>
</dbReference>
<dbReference type="InterPro" id="IPR050989">
    <property type="entry name" value="Rap1_Ran_GAP"/>
</dbReference>
<proteinExistence type="predicted"/>
<dbReference type="Pfam" id="PF02145">
    <property type="entry name" value="Rap_GAP"/>
    <property type="match status" value="1"/>
</dbReference>
<gene>
    <name evidence="6" type="ORF">SBAD_LOCUS10564</name>
</gene>
<accession>A0A183J3W6</accession>
<feature type="domain" description="Rap-GAP" evidence="5">
    <location>
        <begin position="67"/>
        <end position="307"/>
    </location>
</feature>
<dbReference type="InterPro" id="IPR035974">
    <property type="entry name" value="Rap/Ran-GAP_sf"/>
</dbReference>
<dbReference type="WBParaSite" id="SBAD_0001093401-mRNA-1">
    <property type="protein sequence ID" value="SBAD_0001093401-mRNA-1"/>
    <property type="gene ID" value="SBAD_0001093401"/>
</dbReference>
<dbReference type="InterPro" id="IPR000331">
    <property type="entry name" value="Rap/Ran_GAP_dom"/>
</dbReference>
<dbReference type="OrthoDB" id="2499658at2759"/>
<dbReference type="AlphaFoldDB" id="A0A183J3W6"/>
<evidence type="ECO:0000313" key="6">
    <source>
        <dbReference type="EMBL" id="VDP32850.1"/>
    </source>
</evidence>
<organism evidence="8">
    <name type="scientific">Soboliphyme baturini</name>
    <dbReference type="NCBI Taxonomy" id="241478"/>
    <lineage>
        <taxon>Eukaryota</taxon>
        <taxon>Metazoa</taxon>
        <taxon>Ecdysozoa</taxon>
        <taxon>Nematoda</taxon>
        <taxon>Enoplea</taxon>
        <taxon>Dorylaimia</taxon>
        <taxon>Dioctophymatida</taxon>
        <taxon>Dioctophymatoidea</taxon>
        <taxon>Soboliphymatidae</taxon>
        <taxon>Soboliphyme</taxon>
    </lineage>
</organism>
<dbReference type="PANTHER" id="PTHR15711:SF22">
    <property type="entry name" value="RAP-GAP DOMAIN-CONTAINING PROTEIN"/>
    <property type="match status" value="1"/>
</dbReference>
<dbReference type="InterPro" id="IPR036034">
    <property type="entry name" value="PDZ_sf"/>
</dbReference>
<evidence type="ECO:0000256" key="4">
    <source>
        <dbReference type="SAM" id="MobiDB-lite"/>
    </source>
</evidence>
<dbReference type="GO" id="GO:0051056">
    <property type="term" value="P:regulation of small GTPase mediated signal transduction"/>
    <property type="evidence" value="ECO:0007669"/>
    <property type="project" value="InterPro"/>
</dbReference>
<dbReference type="Gene3D" id="2.30.42.10">
    <property type="match status" value="1"/>
</dbReference>
<evidence type="ECO:0000313" key="8">
    <source>
        <dbReference type="WBParaSite" id="SBAD_0001093401-mRNA-1"/>
    </source>
</evidence>
<evidence type="ECO:0000256" key="2">
    <source>
        <dbReference type="ARBA" id="ARBA00022553"/>
    </source>
</evidence>
<dbReference type="GO" id="GO:0005737">
    <property type="term" value="C:cytoplasm"/>
    <property type="evidence" value="ECO:0007669"/>
    <property type="project" value="TreeGrafter"/>
</dbReference>
<evidence type="ECO:0000259" key="5">
    <source>
        <dbReference type="PROSITE" id="PS50085"/>
    </source>
</evidence>
<keyword evidence="7" id="KW-1185">Reference proteome</keyword>
<dbReference type="SUPFAM" id="SSF111347">
    <property type="entry name" value="Rap/Ran-GAP"/>
    <property type="match status" value="1"/>
</dbReference>
<reference evidence="6 7" key="2">
    <citation type="submission" date="2018-11" db="EMBL/GenBank/DDBJ databases">
        <authorList>
            <consortium name="Pathogen Informatics"/>
        </authorList>
    </citation>
    <scope>NUCLEOTIDE SEQUENCE [LARGE SCALE GENOMIC DNA]</scope>
</reference>
<dbReference type="Proteomes" id="UP000270296">
    <property type="component" value="Unassembled WGS sequence"/>
</dbReference>
<keyword evidence="1" id="KW-0343">GTPase activation</keyword>
<evidence type="ECO:0000256" key="1">
    <source>
        <dbReference type="ARBA" id="ARBA00022468"/>
    </source>
</evidence>
<dbReference type="PROSITE" id="PS50085">
    <property type="entry name" value="RAPGAP"/>
    <property type="match status" value="1"/>
</dbReference>
<dbReference type="SUPFAM" id="SSF50156">
    <property type="entry name" value="PDZ domain-like"/>
    <property type="match status" value="1"/>
</dbReference>
<name>A0A183J3W6_9BILA</name>
<dbReference type="PANTHER" id="PTHR15711">
    <property type="entry name" value="RAP GTPASE-ACTIVATING PROTEIN"/>
    <property type="match status" value="1"/>
</dbReference>
<dbReference type="GO" id="GO:0005096">
    <property type="term" value="F:GTPase activator activity"/>
    <property type="evidence" value="ECO:0007669"/>
    <property type="project" value="UniProtKB-KW"/>
</dbReference>
<dbReference type="FunFam" id="3.40.50.11210:FF:000002">
    <property type="entry name" value="Signal-induced proliferation-associated 1-like protein 1"/>
    <property type="match status" value="1"/>
</dbReference>
<keyword evidence="3" id="KW-0175">Coiled coil</keyword>
<dbReference type="EMBL" id="UZAM01014258">
    <property type="protein sequence ID" value="VDP32850.1"/>
    <property type="molecule type" value="Genomic_DNA"/>
</dbReference>
<reference evidence="8" key="1">
    <citation type="submission" date="2016-06" db="UniProtKB">
        <authorList>
            <consortium name="WormBaseParasite"/>
        </authorList>
    </citation>
    <scope>IDENTIFICATION</scope>
</reference>
<evidence type="ECO:0000256" key="3">
    <source>
        <dbReference type="ARBA" id="ARBA00023054"/>
    </source>
</evidence>
<feature type="region of interest" description="Disordered" evidence="4">
    <location>
        <begin position="581"/>
        <end position="600"/>
    </location>
</feature>
<evidence type="ECO:0000313" key="7">
    <source>
        <dbReference type="Proteomes" id="UP000270296"/>
    </source>
</evidence>
<keyword evidence="2" id="KW-0597">Phosphoprotein</keyword>